<protein>
    <submittedName>
        <fullName evidence="1">Uncharacterized protein</fullName>
    </submittedName>
</protein>
<gene>
    <name evidence="1" type="ORF">LIZ65_11245</name>
</gene>
<reference evidence="1 2" key="1">
    <citation type="submission" date="2021-10" db="EMBL/GenBank/DDBJ databases">
        <title>Collection of gut derived symbiotic bacterial strains cultured from healthy donors.</title>
        <authorList>
            <person name="Lin H."/>
            <person name="Littmann E."/>
            <person name="Kohout C."/>
            <person name="Pamer E.G."/>
        </authorList>
    </citation>
    <scope>NUCLEOTIDE SEQUENCE [LARGE SCALE GENOMIC DNA]</scope>
    <source>
        <strain evidence="1 2">DFI.1.165</strain>
    </source>
</reference>
<dbReference type="EMBL" id="JAJCIS010000006">
    <property type="protein sequence ID" value="MCB7387865.1"/>
    <property type="molecule type" value="Genomic_DNA"/>
</dbReference>
<keyword evidence="2" id="KW-1185">Reference proteome</keyword>
<evidence type="ECO:0000313" key="1">
    <source>
        <dbReference type="EMBL" id="MCB7387865.1"/>
    </source>
</evidence>
<dbReference type="RefSeq" id="WP_199882820.1">
    <property type="nucleotide sequence ID" value="NZ_JAJCIQ010000007.1"/>
</dbReference>
<proteinExistence type="predicted"/>
<dbReference type="Proteomes" id="UP001299546">
    <property type="component" value="Unassembled WGS sequence"/>
</dbReference>
<organism evidence="1 2">
    <name type="scientific">Bariatricus massiliensis</name>
    <dbReference type="NCBI Taxonomy" id="1745713"/>
    <lineage>
        <taxon>Bacteria</taxon>
        <taxon>Bacillati</taxon>
        <taxon>Bacillota</taxon>
        <taxon>Clostridia</taxon>
        <taxon>Lachnospirales</taxon>
        <taxon>Lachnospiraceae</taxon>
        <taxon>Bariatricus</taxon>
    </lineage>
</organism>
<evidence type="ECO:0000313" key="2">
    <source>
        <dbReference type="Proteomes" id="UP001299546"/>
    </source>
</evidence>
<name>A0ABS8DHM6_9FIRM</name>
<comment type="caution">
    <text evidence="1">The sequence shown here is derived from an EMBL/GenBank/DDBJ whole genome shotgun (WGS) entry which is preliminary data.</text>
</comment>
<sequence length="133" mass="14710">MPYVTQNYYYDAFHGEPVNESDFPSLLERASELVEEMTMYRISSHRMETYGCEIQERIKKAVCAQIEYLDANGGSDMDNGADFQSAGLGKFNFSKASGASGSTEQSIYAPRALRLLAPTGLLYRGGGCYAPYT</sequence>
<accession>A0ABS8DHM6</accession>